<evidence type="ECO:0000313" key="8">
    <source>
        <dbReference type="EMBL" id="HCW94041.1"/>
    </source>
</evidence>
<protein>
    <recommendedName>
        <fullName evidence="6">Protein HflK</fullName>
    </recommendedName>
</protein>
<evidence type="ECO:0000256" key="1">
    <source>
        <dbReference type="ARBA" id="ARBA00004167"/>
    </source>
</evidence>
<evidence type="ECO:0000256" key="2">
    <source>
        <dbReference type="ARBA" id="ARBA00006971"/>
    </source>
</evidence>
<dbReference type="InterPro" id="IPR001107">
    <property type="entry name" value="Band_7"/>
</dbReference>
<comment type="function">
    <text evidence="6">HflC and HflK could encode or regulate a protease.</text>
</comment>
<dbReference type="CDD" id="cd03404">
    <property type="entry name" value="SPFH_HflK"/>
    <property type="match status" value="1"/>
</dbReference>
<feature type="transmembrane region" description="Helical" evidence="6">
    <location>
        <begin position="28"/>
        <end position="49"/>
    </location>
</feature>
<dbReference type="GO" id="GO:0016020">
    <property type="term" value="C:membrane"/>
    <property type="evidence" value="ECO:0007669"/>
    <property type="project" value="UniProtKB-SubCell"/>
</dbReference>
<dbReference type="EMBL" id="DPPF01000218">
    <property type="protein sequence ID" value="HCW94041.1"/>
    <property type="molecule type" value="Genomic_DNA"/>
</dbReference>
<keyword evidence="5 6" id="KW-0472">Membrane</keyword>
<evidence type="ECO:0000313" key="9">
    <source>
        <dbReference type="Proteomes" id="UP000262325"/>
    </source>
</evidence>
<proteinExistence type="inferred from homology"/>
<dbReference type="PANTHER" id="PTHR43327:SF2">
    <property type="entry name" value="MODULATOR OF FTSH PROTEASE HFLK"/>
    <property type="match status" value="1"/>
</dbReference>
<sequence length="330" mass="37654">MSEEKDPWGMDKYKFNIPNIPKFKFKKALIIPIILVIVVIWMLTGIYLVDTNQQAVVKRFGKVIKVVGPGPHYHFPYPIETVDKANVTDVHRLEIGYRSYKNGESRLIEDEAQMLTGDENIVNLDVIVQYRIGDIVKYLYNIQGVVSTIKQVSESSMREIVGKQKIDYILTVGKDEIQIKAHEMIQNILREYNAGIQIVAVQLQNVNPPDAVVSAFRDVASAREDKSRFINEAEAYANQVIPEARGTAASMILDAEAYREEKVKRAEGDAERFNEILKNYEQAPQLTRRRLYLDKMEEVIGKSNFHVFDSQISDINTFIGLENLKGSVNK</sequence>
<reference evidence="8 9" key="1">
    <citation type="journal article" date="2018" name="Nat. Biotechnol.">
        <title>A standardized bacterial taxonomy based on genome phylogeny substantially revises the tree of life.</title>
        <authorList>
            <person name="Parks D.H."/>
            <person name="Chuvochina M."/>
            <person name="Waite D.W."/>
            <person name="Rinke C."/>
            <person name="Skarshewski A."/>
            <person name="Chaumeil P.A."/>
            <person name="Hugenholtz P."/>
        </authorList>
    </citation>
    <scope>NUCLEOTIDE SEQUENCE [LARGE SCALE GENOMIC DNA]</scope>
    <source>
        <strain evidence="8">UBA8672</strain>
    </source>
</reference>
<name>A0A3D5QDX9_FLESI</name>
<dbReference type="SMART" id="SM00244">
    <property type="entry name" value="PHB"/>
    <property type="match status" value="1"/>
</dbReference>
<organism evidence="8 9">
    <name type="scientific">Flexistipes sinusarabici</name>
    <dbReference type="NCBI Taxonomy" id="2352"/>
    <lineage>
        <taxon>Bacteria</taxon>
        <taxon>Pseudomonadati</taxon>
        <taxon>Deferribacterota</taxon>
        <taxon>Deferribacteres</taxon>
        <taxon>Deferribacterales</taxon>
        <taxon>Flexistipitaceae</taxon>
        <taxon>Flexistipes</taxon>
    </lineage>
</organism>
<evidence type="ECO:0000259" key="7">
    <source>
        <dbReference type="SMART" id="SM00244"/>
    </source>
</evidence>
<accession>A0A3D5QDX9</accession>
<comment type="similarity">
    <text evidence="2 6">Belongs to the band 7/mec-2 family. HflK subfamily.</text>
</comment>
<dbReference type="InterPro" id="IPR036013">
    <property type="entry name" value="Band_7/SPFH_dom_sf"/>
</dbReference>
<dbReference type="Proteomes" id="UP000262325">
    <property type="component" value="Unassembled WGS sequence"/>
</dbReference>
<keyword evidence="4 6" id="KW-1133">Transmembrane helix</keyword>
<comment type="subcellular location">
    <subcellularLocation>
        <location evidence="1">Membrane</location>
        <topology evidence="1">Single-pass membrane protein</topology>
    </subcellularLocation>
</comment>
<dbReference type="SUPFAM" id="SSF117892">
    <property type="entry name" value="Band 7/SPFH domain"/>
    <property type="match status" value="1"/>
</dbReference>
<feature type="domain" description="Band 7" evidence="7">
    <location>
        <begin position="44"/>
        <end position="220"/>
    </location>
</feature>
<keyword evidence="8" id="KW-0378">Hydrolase</keyword>
<evidence type="ECO:0000256" key="5">
    <source>
        <dbReference type="ARBA" id="ARBA00023136"/>
    </source>
</evidence>
<dbReference type="PANTHER" id="PTHR43327">
    <property type="entry name" value="STOMATIN-LIKE PROTEIN 2, MITOCHONDRIAL"/>
    <property type="match status" value="1"/>
</dbReference>
<dbReference type="GO" id="GO:0006508">
    <property type="term" value="P:proteolysis"/>
    <property type="evidence" value="ECO:0007669"/>
    <property type="project" value="UniProtKB-KW"/>
</dbReference>
<evidence type="ECO:0000256" key="4">
    <source>
        <dbReference type="ARBA" id="ARBA00022989"/>
    </source>
</evidence>
<evidence type="ECO:0000256" key="3">
    <source>
        <dbReference type="ARBA" id="ARBA00022692"/>
    </source>
</evidence>
<dbReference type="NCBIfam" id="TIGR01933">
    <property type="entry name" value="hflK"/>
    <property type="match status" value="1"/>
</dbReference>
<keyword evidence="8" id="KW-0645">Protease</keyword>
<keyword evidence="3 6" id="KW-0812">Transmembrane</keyword>
<dbReference type="AlphaFoldDB" id="A0A3D5QDX9"/>
<gene>
    <name evidence="8" type="primary">hflK</name>
    <name evidence="8" type="ORF">DHM44_10220</name>
</gene>
<dbReference type="Pfam" id="PF01145">
    <property type="entry name" value="Band_7"/>
    <property type="match status" value="1"/>
</dbReference>
<comment type="subunit">
    <text evidence="6">HflC and HflK may interact to form a multimeric complex.</text>
</comment>
<dbReference type="InterPro" id="IPR050710">
    <property type="entry name" value="Band7/mec-2_domain"/>
</dbReference>
<evidence type="ECO:0000256" key="6">
    <source>
        <dbReference type="RuleBase" id="RU364113"/>
    </source>
</evidence>
<dbReference type="InterPro" id="IPR010201">
    <property type="entry name" value="HflK"/>
</dbReference>
<dbReference type="Gene3D" id="3.30.479.30">
    <property type="entry name" value="Band 7 domain"/>
    <property type="match status" value="1"/>
</dbReference>
<comment type="caution">
    <text evidence="8">The sequence shown here is derived from an EMBL/GenBank/DDBJ whole genome shotgun (WGS) entry which is preliminary data.</text>
</comment>
<dbReference type="GO" id="GO:0008233">
    <property type="term" value="F:peptidase activity"/>
    <property type="evidence" value="ECO:0007669"/>
    <property type="project" value="UniProtKB-KW"/>
</dbReference>